<accession>W4V395</accession>
<dbReference type="EMBL" id="BAVR01000009">
    <property type="protein sequence ID" value="GAE87681.1"/>
    <property type="molecule type" value="Genomic_DNA"/>
</dbReference>
<sequence>MADNNYYIDKVTEDGNTKTVVKKLDEKGKRDEIARIIGGASITDITLKHAEEMLVKAREFKK</sequence>
<evidence type="ECO:0000313" key="1">
    <source>
        <dbReference type="EMBL" id="GAE87681.1"/>
    </source>
</evidence>
<proteinExistence type="predicted"/>
<comment type="caution">
    <text evidence="1">The sequence shown here is derived from an EMBL/GenBank/DDBJ whole genome shotgun (WGS) entry which is preliminary data.</text>
</comment>
<evidence type="ECO:0000313" key="2">
    <source>
        <dbReference type="Proteomes" id="UP000019109"/>
    </source>
</evidence>
<organism evidence="1 2">
    <name type="scientific">Acetivibrio straminisolvens JCM 21531</name>
    <dbReference type="NCBI Taxonomy" id="1294263"/>
    <lineage>
        <taxon>Bacteria</taxon>
        <taxon>Bacillati</taxon>
        <taxon>Bacillota</taxon>
        <taxon>Clostridia</taxon>
        <taxon>Eubacteriales</taxon>
        <taxon>Oscillospiraceae</taxon>
        <taxon>Acetivibrio</taxon>
    </lineage>
</organism>
<reference evidence="1" key="1">
    <citation type="journal article" date="2014" name="Genome Announc.">
        <title>Draft Genome Sequence of Clostridium straminisolvens Strain JCM 21531T, Isolated from a Cellulose-Degrading Bacterial Community.</title>
        <authorList>
            <person name="Yuki M."/>
            <person name="Oshima K."/>
            <person name="Suda W."/>
            <person name="Sakamoto M."/>
            <person name="Kitamura K."/>
            <person name="Iida T."/>
            <person name="Hattori M."/>
            <person name="Ohkuma M."/>
        </authorList>
    </citation>
    <scope>NUCLEOTIDE SEQUENCE [LARGE SCALE GENOMIC DNA]</scope>
    <source>
        <strain evidence="1">JCM 21531</strain>
    </source>
</reference>
<gene>
    <name evidence="1" type="ORF">JCM21531_1073</name>
</gene>
<name>W4V395_9FIRM</name>
<dbReference type="AlphaFoldDB" id="W4V395"/>
<dbReference type="STRING" id="1294263.JCM21531_1073"/>
<keyword evidence="2" id="KW-1185">Reference proteome</keyword>
<dbReference type="Gene3D" id="3.40.50.300">
    <property type="entry name" value="P-loop containing nucleotide triphosphate hydrolases"/>
    <property type="match status" value="1"/>
</dbReference>
<dbReference type="Proteomes" id="UP000019109">
    <property type="component" value="Unassembled WGS sequence"/>
</dbReference>
<protein>
    <submittedName>
        <fullName evidence="1">DNA repair protein RecN</fullName>
    </submittedName>
</protein>
<dbReference type="InterPro" id="IPR027417">
    <property type="entry name" value="P-loop_NTPase"/>
</dbReference>